<keyword evidence="3" id="KW-0808">Transferase</keyword>
<feature type="compositionally biased region" description="Polar residues" evidence="9">
    <location>
        <begin position="506"/>
        <end position="534"/>
    </location>
</feature>
<evidence type="ECO:0000256" key="2">
    <source>
        <dbReference type="ARBA" id="ARBA00012483"/>
    </source>
</evidence>
<evidence type="ECO:0000256" key="7">
    <source>
        <dbReference type="ARBA" id="ARBA00022833"/>
    </source>
</evidence>
<feature type="compositionally biased region" description="Polar residues" evidence="9">
    <location>
        <begin position="412"/>
        <end position="423"/>
    </location>
</feature>
<evidence type="ECO:0000256" key="6">
    <source>
        <dbReference type="ARBA" id="ARBA00022786"/>
    </source>
</evidence>
<keyword evidence="6" id="KW-0833">Ubl conjugation pathway</keyword>
<keyword evidence="7" id="KW-0862">Zinc</keyword>
<proteinExistence type="predicted"/>
<evidence type="ECO:0000313" key="13">
    <source>
        <dbReference type="EMBL" id="KAH7553597.1"/>
    </source>
</evidence>
<evidence type="ECO:0000256" key="3">
    <source>
        <dbReference type="ARBA" id="ARBA00022679"/>
    </source>
</evidence>
<dbReference type="EC" id="2.3.2.27" evidence="2"/>
<keyword evidence="14" id="KW-1185">Reference proteome</keyword>
<feature type="signal peptide" evidence="11">
    <location>
        <begin position="1"/>
        <end position="25"/>
    </location>
</feature>
<evidence type="ECO:0000256" key="1">
    <source>
        <dbReference type="ARBA" id="ARBA00000900"/>
    </source>
</evidence>
<gene>
    <name evidence="13" type="ORF">JRO89_XS12G0031500</name>
</gene>
<protein>
    <recommendedName>
        <fullName evidence="2">RING-type E3 ubiquitin transferase</fullName>
        <ecNumber evidence="2">2.3.2.27</ecNumber>
    </recommendedName>
</protein>
<keyword evidence="10" id="KW-0812">Transmembrane</keyword>
<name>A0ABQ8HAS7_9ROSI</name>
<keyword evidence="11" id="KW-0732">Signal</keyword>
<dbReference type="SMART" id="SM00184">
    <property type="entry name" value="RING"/>
    <property type="match status" value="1"/>
</dbReference>
<organism evidence="13 14">
    <name type="scientific">Xanthoceras sorbifolium</name>
    <dbReference type="NCBI Taxonomy" id="99658"/>
    <lineage>
        <taxon>Eukaryota</taxon>
        <taxon>Viridiplantae</taxon>
        <taxon>Streptophyta</taxon>
        <taxon>Embryophyta</taxon>
        <taxon>Tracheophyta</taxon>
        <taxon>Spermatophyta</taxon>
        <taxon>Magnoliopsida</taxon>
        <taxon>eudicotyledons</taxon>
        <taxon>Gunneridae</taxon>
        <taxon>Pentapetalae</taxon>
        <taxon>rosids</taxon>
        <taxon>malvids</taxon>
        <taxon>Sapindales</taxon>
        <taxon>Sapindaceae</taxon>
        <taxon>Xanthoceroideae</taxon>
        <taxon>Xanthoceras</taxon>
    </lineage>
</organism>
<evidence type="ECO:0000256" key="5">
    <source>
        <dbReference type="ARBA" id="ARBA00022771"/>
    </source>
</evidence>
<feature type="chain" id="PRO_5046420798" description="RING-type E3 ubiquitin transferase" evidence="11">
    <location>
        <begin position="26"/>
        <end position="725"/>
    </location>
</feature>
<dbReference type="PROSITE" id="PS50089">
    <property type="entry name" value="ZF_RING_2"/>
    <property type="match status" value="1"/>
</dbReference>
<dbReference type="InterPro" id="IPR045191">
    <property type="entry name" value="MBR1/2-like"/>
</dbReference>
<dbReference type="EMBL" id="JAFEMO010000012">
    <property type="protein sequence ID" value="KAH7553597.1"/>
    <property type="molecule type" value="Genomic_DNA"/>
</dbReference>
<evidence type="ECO:0000256" key="10">
    <source>
        <dbReference type="SAM" id="Phobius"/>
    </source>
</evidence>
<dbReference type="PANTHER" id="PTHR22937">
    <property type="entry name" value="E3 UBIQUITIN-PROTEIN LIGASE RNF165"/>
    <property type="match status" value="1"/>
</dbReference>
<comment type="caution">
    <text evidence="13">The sequence shown here is derived from an EMBL/GenBank/DDBJ whole genome shotgun (WGS) entry which is preliminary data.</text>
</comment>
<dbReference type="InterPro" id="IPR001841">
    <property type="entry name" value="Znf_RING"/>
</dbReference>
<feature type="domain" description="RING-type" evidence="12">
    <location>
        <begin position="673"/>
        <end position="715"/>
    </location>
</feature>
<dbReference type="InterPro" id="IPR013083">
    <property type="entry name" value="Znf_RING/FYVE/PHD"/>
</dbReference>
<evidence type="ECO:0000256" key="4">
    <source>
        <dbReference type="ARBA" id="ARBA00022723"/>
    </source>
</evidence>
<keyword evidence="10" id="KW-0472">Membrane</keyword>
<dbReference type="SUPFAM" id="SSF57850">
    <property type="entry name" value="RING/U-box"/>
    <property type="match status" value="1"/>
</dbReference>
<feature type="transmembrane region" description="Helical" evidence="10">
    <location>
        <begin position="106"/>
        <end position="124"/>
    </location>
</feature>
<accession>A0ABQ8HAS7</accession>
<dbReference type="CDD" id="cd16469">
    <property type="entry name" value="RING-H2_RNF24-like"/>
    <property type="match status" value="1"/>
</dbReference>
<keyword evidence="5 8" id="KW-0863">Zinc-finger</keyword>
<dbReference type="Pfam" id="PF13639">
    <property type="entry name" value="zf-RING_2"/>
    <property type="match status" value="1"/>
</dbReference>
<comment type="catalytic activity">
    <reaction evidence="1">
        <text>S-ubiquitinyl-[E2 ubiquitin-conjugating enzyme]-L-cysteine + [acceptor protein]-L-lysine = [E2 ubiquitin-conjugating enzyme]-L-cysteine + N(6)-ubiquitinyl-[acceptor protein]-L-lysine.</text>
        <dbReference type="EC" id="2.3.2.27"/>
    </reaction>
</comment>
<keyword evidence="10" id="KW-1133">Transmembrane helix</keyword>
<evidence type="ECO:0000256" key="8">
    <source>
        <dbReference type="PROSITE-ProRule" id="PRU00175"/>
    </source>
</evidence>
<feature type="region of interest" description="Disordered" evidence="9">
    <location>
        <begin position="506"/>
        <end position="540"/>
    </location>
</feature>
<dbReference type="Gene3D" id="3.30.40.10">
    <property type="entry name" value="Zinc/RING finger domain, C3HC4 (zinc finger)"/>
    <property type="match status" value="1"/>
</dbReference>
<reference evidence="13 14" key="1">
    <citation type="submission" date="2021-02" db="EMBL/GenBank/DDBJ databases">
        <title>Plant Genome Project.</title>
        <authorList>
            <person name="Zhang R.-G."/>
        </authorList>
    </citation>
    <scope>NUCLEOTIDE SEQUENCE [LARGE SCALE GENOMIC DNA]</scope>
    <source>
        <tissue evidence="13">Leaves</tissue>
    </source>
</reference>
<keyword evidence="4" id="KW-0479">Metal-binding</keyword>
<evidence type="ECO:0000256" key="11">
    <source>
        <dbReference type="SAM" id="SignalP"/>
    </source>
</evidence>
<dbReference type="PANTHER" id="PTHR22937:SF174">
    <property type="entry name" value="RING-TYPE E3 UBIQUITIN TRANSFERASE"/>
    <property type="match status" value="1"/>
</dbReference>
<sequence>MAIKNLVVNLLLIVVLVAEVQSMAAATSQNVVEFDVGITEISGLNGWHRTIDRRTCFIDPGWVGWRGEEGLEGEGQREKETSMNVCVELLSSPEVLMYILLGRMEVVLIGLVSILPSAAIIFFLEVEQLMRFCLVLLIESEFELNSSVICNMLSFILPSKVTTIQFLDGERIYSPMDVTSHEFSPTPDFLDPNPGGTIMGHRHLFNASQMFDGEHDQNWNHMNTDQPFANMARAGTAENGSFFYPGENMSVDGVHYASHWNPASSSNGFTLNHNVEAPHYQPDASAPSHDPFLHSSTAGAFYTVPENFVALLILAWAMEEGLISEKVQGVPSVCERGSTSRYYSAGSSSDLPLPEVWPEKPNMDSVHMPWDRVPMTSGYRSNALSIRGEGSMRNVRSRPALDLESNLARAHLSSNPPHSSYSTGHPIDHSSSVDLSAQSSSALTTEWNHNRISPGQGRVQVSGAFNHEVNHFLVGSGATNASADTGAFHHDFSLGRNSVVPQSFHGASTQPVRGVRSSYTQRSGPAFRASSSNMRMGHVGSSDEGLQLVTENYPSRHPRPSSAVAWRHNDRSGRSRISNERYRVLSDEPSLHDRFSSEGFMIVDRSTLYGSRSMLDQHRDMRLDVDNMTYEELLALGERIGHVSTGLSEDLISKCLTETIYCSSDQMQEEGTCVICLEEYKDMDDVGTLKHCGHDYHVSCIKKWLSMKNLCPICKGSVIAENTKP</sequence>
<dbReference type="Proteomes" id="UP000827721">
    <property type="component" value="Unassembled WGS sequence"/>
</dbReference>
<evidence type="ECO:0000313" key="14">
    <source>
        <dbReference type="Proteomes" id="UP000827721"/>
    </source>
</evidence>
<evidence type="ECO:0000256" key="9">
    <source>
        <dbReference type="SAM" id="MobiDB-lite"/>
    </source>
</evidence>
<feature type="region of interest" description="Disordered" evidence="9">
    <location>
        <begin position="411"/>
        <end position="433"/>
    </location>
</feature>
<evidence type="ECO:0000259" key="12">
    <source>
        <dbReference type="PROSITE" id="PS50089"/>
    </source>
</evidence>